<dbReference type="PANTHER" id="PTHR34296:SF2">
    <property type="entry name" value="ABC TRANSPORTER GUANOSINE-BINDING PROTEIN NUPN"/>
    <property type="match status" value="1"/>
</dbReference>
<dbReference type="HOGENOM" id="CLU_038813_0_0_0"/>
<feature type="signal peptide" evidence="7">
    <location>
        <begin position="1"/>
        <end position="25"/>
    </location>
</feature>
<dbReference type="SUPFAM" id="SSF53822">
    <property type="entry name" value="Periplasmic binding protein-like I"/>
    <property type="match status" value="1"/>
</dbReference>
<evidence type="ECO:0000313" key="10">
    <source>
        <dbReference type="Proteomes" id="UP000002366"/>
    </source>
</evidence>
<dbReference type="RefSeq" id="WP_013048949.1">
    <property type="nucleotide sequence ID" value="NC_014011.1"/>
</dbReference>
<evidence type="ECO:0000256" key="3">
    <source>
        <dbReference type="ARBA" id="ARBA00022475"/>
    </source>
</evidence>
<keyword evidence="3" id="KW-1003">Cell membrane</keyword>
<keyword evidence="5" id="KW-0472">Membrane</keyword>
<keyword evidence="4 7" id="KW-0732">Signal</keyword>
<dbReference type="EMBL" id="CP001997">
    <property type="protein sequence ID" value="ADE57686.1"/>
    <property type="molecule type" value="Genomic_DNA"/>
</dbReference>
<proteinExistence type="inferred from homology"/>
<dbReference type="Proteomes" id="UP000002366">
    <property type="component" value="Chromosome"/>
</dbReference>
<dbReference type="PANTHER" id="PTHR34296">
    <property type="entry name" value="TRANSCRIPTIONAL ACTIVATOR PROTEIN MED"/>
    <property type="match status" value="1"/>
</dbReference>
<dbReference type="CDD" id="cd19964">
    <property type="entry name" value="PBP1_BMP-like"/>
    <property type="match status" value="1"/>
</dbReference>
<keyword evidence="10" id="KW-1185">Reference proteome</keyword>
<keyword evidence="6 9" id="KW-0449">Lipoprotein</keyword>
<dbReference type="STRING" id="572547.Amico_1570"/>
<evidence type="ECO:0000256" key="7">
    <source>
        <dbReference type="SAM" id="SignalP"/>
    </source>
</evidence>
<gene>
    <name evidence="9" type="ordered locus">Amico_1570</name>
</gene>
<dbReference type="OrthoDB" id="9769871at2"/>
<dbReference type="KEGG" id="aco:Amico_1570"/>
<organism evidence="9 10">
    <name type="scientific">Aminobacterium colombiense (strain DSM 12261 / ALA-1)</name>
    <dbReference type="NCBI Taxonomy" id="572547"/>
    <lineage>
        <taxon>Bacteria</taxon>
        <taxon>Thermotogati</taxon>
        <taxon>Synergistota</taxon>
        <taxon>Synergistia</taxon>
        <taxon>Synergistales</taxon>
        <taxon>Aminobacteriaceae</taxon>
        <taxon>Aminobacterium</taxon>
    </lineage>
</organism>
<dbReference type="InterPro" id="IPR003760">
    <property type="entry name" value="PnrA-like"/>
</dbReference>
<comment type="subcellular location">
    <subcellularLocation>
        <location evidence="1">Cell membrane</location>
        <topology evidence="1">Lipid-anchor</topology>
    </subcellularLocation>
</comment>
<comment type="similarity">
    <text evidence="2">Belongs to the BMP lipoprotein family.</text>
</comment>
<dbReference type="Gene3D" id="3.40.50.2300">
    <property type="match status" value="2"/>
</dbReference>
<dbReference type="GO" id="GO:0005886">
    <property type="term" value="C:plasma membrane"/>
    <property type="evidence" value="ECO:0007669"/>
    <property type="project" value="UniProtKB-SubCell"/>
</dbReference>
<feature type="domain" description="ABC transporter substrate-binding protein PnrA-like" evidence="8">
    <location>
        <begin position="29"/>
        <end position="325"/>
    </location>
</feature>
<evidence type="ECO:0000256" key="5">
    <source>
        <dbReference type="ARBA" id="ARBA00023136"/>
    </source>
</evidence>
<evidence type="ECO:0000256" key="1">
    <source>
        <dbReference type="ARBA" id="ARBA00004193"/>
    </source>
</evidence>
<protein>
    <submittedName>
        <fullName evidence="9">Basic membrane lipoprotein</fullName>
    </submittedName>
</protein>
<reference evidence="9 10" key="1">
    <citation type="journal article" date="2010" name="Stand. Genomic Sci.">
        <title>Complete genome sequence of Aminobacterium colombiense type strain (ALA-1).</title>
        <authorList>
            <person name="Chertkov O."/>
            <person name="Sikorski J."/>
            <person name="Brambilla E."/>
            <person name="Lapidus A."/>
            <person name="Copeland A."/>
            <person name="Glavina Del Rio T."/>
            <person name="Nolan M."/>
            <person name="Lucas S."/>
            <person name="Tice H."/>
            <person name="Cheng J.F."/>
            <person name="Han C."/>
            <person name="Detter J.C."/>
            <person name="Bruce D."/>
            <person name="Tapia R."/>
            <person name="Goodwin L."/>
            <person name="Pitluck S."/>
            <person name="Liolios K."/>
            <person name="Ivanova N."/>
            <person name="Mavromatis K."/>
            <person name="Ovchinnikova G."/>
            <person name="Pati A."/>
            <person name="Chen A."/>
            <person name="Palaniappan K."/>
            <person name="Land M."/>
            <person name="Hauser L."/>
            <person name="Chang Y.J."/>
            <person name="Jeffries C.D."/>
            <person name="Spring S."/>
            <person name="Rohde M."/>
            <person name="Goker M."/>
            <person name="Bristow J."/>
            <person name="Eisen J.A."/>
            <person name="Markowitz V."/>
            <person name="Hugenholtz P."/>
            <person name="Kyrpides N.C."/>
            <person name="Klenk H.P."/>
        </authorList>
    </citation>
    <scope>NUCLEOTIDE SEQUENCE [LARGE SCALE GENOMIC DNA]</scope>
    <source>
        <strain evidence="10">DSM 12261 / ALA-1</strain>
    </source>
</reference>
<evidence type="ECO:0000259" key="8">
    <source>
        <dbReference type="Pfam" id="PF02608"/>
    </source>
</evidence>
<evidence type="ECO:0000256" key="6">
    <source>
        <dbReference type="ARBA" id="ARBA00023288"/>
    </source>
</evidence>
<name>D5EGK4_AMICL</name>
<evidence type="ECO:0000313" key="9">
    <source>
        <dbReference type="EMBL" id="ADE57686.1"/>
    </source>
</evidence>
<sequence length="334" mass="36185">MHKKTWCLLLAGLLLFGIASGGALAADKIKVALVIANKLGDASFYDSANAGLERAKKELDIVGKVVECNFDPANYVPYLATAAKNFDLVLVVGFEFIDAIEQVAPEFPNTDFAYFDVSGKTVHVTYVDFKENEGSFLAGALAAMMTTRENDPLVNKEAIIGAVGGEDIPVIHNFFVGYEQGAKYINPDCEVLTGFVGSWSDPAKGKEMALNQYHNGADVIFQVAGGTGEGVIAAAKEANFYAIGVDSPQEYLAPEVVLTSMLKRLDNAAYDLIKAKKEENYPRGQVVSCDLKNNGVGLSWSDSALKLVPEDVRHRLEELTQEVVEGKIVVEEYK</sequence>
<dbReference type="Pfam" id="PF02608">
    <property type="entry name" value="Bmp"/>
    <property type="match status" value="1"/>
</dbReference>
<evidence type="ECO:0000256" key="2">
    <source>
        <dbReference type="ARBA" id="ARBA00008610"/>
    </source>
</evidence>
<accession>D5EGK4</accession>
<feature type="chain" id="PRO_5005671493" evidence="7">
    <location>
        <begin position="26"/>
        <end position="334"/>
    </location>
</feature>
<dbReference type="eggNOG" id="COG1744">
    <property type="taxonomic scope" value="Bacteria"/>
</dbReference>
<dbReference type="InterPro" id="IPR050957">
    <property type="entry name" value="BMP_lipoprotein"/>
</dbReference>
<dbReference type="AlphaFoldDB" id="D5EGK4"/>
<evidence type="ECO:0000256" key="4">
    <source>
        <dbReference type="ARBA" id="ARBA00022729"/>
    </source>
</evidence>
<dbReference type="InterPro" id="IPR028082">
    <property type="entry name" value="Peripla_BP_I"/>
</dbReference>